<evidence type="ECO:0000256" key="1">
    <source>
        <dbReference type="ARBA" id="ARBA00006247"/>
    </source>
</evidence>
<dbReference type="SUPFAM" id="SSF53187">
    <property type="entry name" value="Zn-dependent exopeptidases"/>
    <property type="match status" value="1"/>
</dbReference>
<dbReference type="GO" id="GO:0016813">
    <property type="term" value="F:hydrolase activity, acting on carbon-nitrogen (but not peptide) bonds, in linear amidines"/>
    <property type="evidence" value="ECO:0007669"/>
    <property type="project" value="InterPro"/>
</dbReference>
<accession>A0A0D1WJR8</accession>
<feature type="compositionally biased region" description="Basic and acidic residues" evidence="3">
    <location>
        <begin position="1"/>
        <end position="10"/>
    </location>
</feature>
<keyword evidence="2" id="KW-0378">Hydrolase</keyword>
<dbReference type="HOGENOM" id="CLU_024588_2_0_1"/>
<dbReference type="EMBL" id="KN847525">
    <property type="protein sequence ID" value="KIV89115.1"/>
    <property type="molecule type" value="Genomic_DNA"/>
</dbReference>
<dbReference type="InterPro" id="IPR002933">
    <property type="entry name" value="Peptidase_M20"/>
</dbReference>
<organism evidence="4 5">
    <name type="scientific">Exophiala mesophila</name>
    <name type="common">Black yeast-like fungus</name>
    <dbReference type="NCBI Taxonomy" id="212818"/>
    <lineage>
        <taxon>Eukaryota</taxon>
        <taxon>Fungi</taxon>
        <taxon>Dikarya</taxon>
        <taxon>Ascomycota</taxon>
        <taxon>Pezizomycotina</taxon>
        <taxon>Eurotiomycetes</taxon>
        <taxon>Chaetothyriomycetidae</taxon>
        <taxon>Chaetothyriales</taxon>
        <taxon>Herpotrichiellaceae</taxon>
        <taxon>Exophiala</taxon>
    </lineage>
</organism>
<dbReference type="GeneID" id="27326560"/>
<evidence type="ECO:0000313" key="5">
    <source>
        <dbReference type="Proteomes" id="UP000054302"/>
    </source>
</evidence>
<dbReference type="InterPro" id="IPR010158">
    <property type="entry name" value="Amidase_Cbmase"/>
</dbReference>
<feature type="region of interest" description="Disordered" evidence="3">
    <location>
        <begin position="1"/>
        <end position="23"/>
    </location>
</feature>
<evidence type="ECO:0000256" key="2">
    <source>
        <dbReference type="ARBA" id="ARBA00022801"/>
    </source>
</evidence>
<dbReference type="CDD" id="cd03884">
    <property type="entry name" value="M20_bAS"/>
    <property type="match status" value="1"/>
</dbReference>
<evidence type="ECO:0000256" key="3">
    <source>
        <dbReference type="SAM" id="MobiDB-lite"/>
    </source>
</evidence>
<gene>
    <name evidence="4" type="ORF">PV10_08715</name>
</gene>
<dbReference type="Proteomes" id="UP000054302">
    <property type="component" value="Unassembled WGS sequence"/>
</dbReference>
<dbReference type="PANTHER" id="PTHR32494:SF5">
    <property type="entry name" value="ALLANTOATE AMIDOHYDROLASE"/>
    <property type="match status" value="1"/>
</dbReference>
<dbReference type="RefSeq" id="XP_016220689.1">
    <property type="nucleotide sequence ID" value="XM_016373778.1"/>
</dbReference>
<comment type="similarity">
    <text evidence="1">Belongs to the peptidase M20A family.</text>
</comment>
<dbReference type="PIRSF" id="PIRSF001235">
    <property type="entry name" value="Amidase_carbamoylase"/>
    <property type="match status" value="1"/>
</dbReference>
<sequence>MQLTNERKEVLQGAKSRTAPAQDVSSLKINGSRLMSSLHESCEFGKAHPYGTHETETGMARLALNAADKAVRQWFVTEAESLGCKTTVDQMGNIFAIRPGKNSTAPPVMMGSHLDTQPTGGRYDGILGVLSGLEVLRTLHENAYQSEGSIGMVNWTNEEGARFPIITVSSGVWSGTAPLETAWACQEVSPSQDANRYTMKEEQKRIGFLGSIPASYEAQPIAAHFELLIEQGPILEDERRRIGVVAGTTPMAARKETVLAAAKMIVESNKIAKAHSGLITTGIVETIPGSINTMAQTVRFTIDMRHPTDGVLAQIEAECRQTFSAIAARDSERGVSLEWRQLAAAPAVMFHQDCIDVIEESAEETVAGLPKTAEDGKSWKRMVSGAGHDSFQTSRRCPTGMIFTPTREGLSHTPTEYCSPEDCALGAQVLLGAVLRYDSLRAERGMLA</sequence>
<keyword evidence="5" id="KW-1185">Reference proteome</keyword>
<dbReference type="SUPFAM" id="SSF55031">
    <property type="entry name" value="Bacterial exopeptidase dimerisation domain"/>
    <property type="match status" value="1"/>
</dbReference>
<dbReference type="InterPro" id="IPR036264">
    <property type="entry name" value="Bact_exopeptidase_dim_dom"/>
</dbReference>
<dbReference type="STRING" id="212818.A0A0D1WJR8"/>
<proteinExistence type="inferred from homology"/>
<dbReference type="VEuPathDB" id="FungiDB:PV10_08715"/>
<dbReference type="OrthoDB" id="4676at2759"/>
<evidence type="ECO:0000313" key="4">
    <source>
        <dbReference type="EMBL" id="KIV89115.1"/>
    </source>
</evidence>
<dbReference type="Gene3D" id="3.30.70.360">
    <property type="match status" value="1"/>
</dbReference>
<dbReference type="OMA" id="FGKAHPY"/>
<dbReference type="Gene3D" id="3.40.630.10">
    <property type="entry name" value="Zn peptidases"/>
    <property type="match status" value="1"/>
</dbReference>
<dbReference type="AlphaFoldDB" id="A0A0D1WJR8"/>
<evidence type="ECO:0008006" key="6">
    <source>
        <dbReference type="Google" id="ProtNLM"/>
    </source>
</evidence>
<dbReference type="PANTHER" id="PTHR32494">
    <property type="entry name" value="ALLANTOATE DEIMINASE-RELATED"/>
    <property type="match status" value="1"/>
</dbReference>
<protein>
    <recommendedName>
        <fullName evidence="6">Peptidase M20 dimerisation domain-containing protein</fullName>
    </recommendedName>
</protein>
<reference evidence="4 5" key="1">
    <citation type="submission" date="2015-01" db="EMBL/GenBank/DDBJ databases">
        <title>The Genome Sequence of Exophiala mesophila CBS40295.</title>
        <authorList>
            <consortium name="The Broad Institute Genomics Platform"/>
            <person name="Cuomo C."/>
            <person name="de Hoog S."/>
            <person name="Gorbushina A."/>
            <person name="Stielow B."/>
            <person name="Teixiera M."/>
            <person name="Abouelleil A."/>
            <person name="Chapman S.B."/>
            <person name="Priest M."/>
            <person name="Young S.K."/>
            <person name="Wortman J."/>
            <person name="Nusbaum C."/>
            <person name="Birren B."/>
        </authorList>
    </citation>
    <scope>NUCLEOTIDE SEQUENCE [LARGE SCALE GENOMIC DNA]</scope>
    <source>
        <strain evidence="4 5">CBS 40295</strain>
    </source>
</reference>
<dbReference type="Pfam" id="PF01546">
    <property type="entry name" value="Peptidase_M20"/>
    <property type="match status" value="1"/>
</dbReference>
<name>A0A0D1WJR8_EXOME</name>